<dbReference type="PANTHER" id="PTHR47959">
    <property type="entry name" value="ATP-DEPENDENT RNA HELICASE RHLE-RELATED"/>
    <property type="match status" value="1"/>
</dbReference>
<dbReference type="EMBL" id="JAOAOG010000342">
    <property type="protein sequence ID" value="KAJ6226538.1"/>
    <property type="molecule type" value="Genomic_DNA"/>
</dbReference>
<evidence type="ECO:0000313" key="10">
    <source>
        <dbReference type="EMBL" id="KAJ6226538.1"/>
    </source>
</evidence>
<evidence type="ECO:0000259" key="7">
    <source>
        <dbReference type="PROSITE" id="PS51192"/>
    </source>
</evidence>
<evidence type="ECO:0000313" key="11">
    <source>
        <dbReference type="Proteomes" id="UP001150062"/>
    </source>
</evidence>
<dbReference type="InterPro" id="IPR001650">
    <property type="entry name" value="Helicase_C-like"/>
</dbReference>
<dbReference type="PROSITE" id="PS51192">
    <property type="entry name" value="HELICASE_ATP_BIND_1"/>
    <property type="match status" value="1"/>
</dbReference>
<keyword evidence="11" id="KW-1185">Reference proteome</keyword>
<accession>A0ABQ8X1W4</accession>
<dbReference type="InterPro" id="IPR014001">
    <property type="entry name" value="Helicase_ATP-bd"/>
</dbReference>
<evidence type="ECO:0000256" key="2">
    <source>
        <dbReference type="ARBA" id="ARBA00022801"/>
    </source>
</evidence>
<dbReference type="PANTHER" id="PTHR47959:SF24">
    <property type="entry name" value="ATP-DEPENDENT RNA HELICASE"/>
    <property type="match status" value="1"/>
</dbReference>
<dbReference type="Pfam" id="PF00270">
    <property type="entry name" value="DEAD"/>
    <property type="match status" value="1"/>
</dbReference>
<feature type="region of interest" description="Disordered" evidence="6">
    <location>
        <begin position="422"/>
        <end position="461"/>
    </location>
</feature>
<evidence type="ECO:0000256" key="6">
    <source>
        <dbReference type="SAM" id="MobiDB-lite"/>
    </source>
</evidence>
<dbReference type="Proteomes" id="UP001150062">
    <property type="component" value="Unassembled WGS sequence"/>
</dbReference>
<dbReference type="InterPro" id="IPR014014">
    <property type="entry name" value="RNA_helicase_DEAD_Q_motif"/>
</dbReference>
<evidence type="ECO:0000256" key="4">
    <source>
        <dbReference type="ARBA" id="ARBA00022840"/>
    </source>
</evidence>
<feature type="compositionally biased region" description="Basic residues" evidence="6">
    <location>
        <begin position="439"/>
        <end position="461"/>
    </location>
</feature>
<name>A0ABQ8X1W4_9EUKA</name>
<dbReference type="SUPFAM" id="SSF52540">
    <property type="entry name" value="P-loop containing nucleoside triphosphate hydrolases"/>
    <property type="match status" value="1"/>
</dbReference>
<dbReference type="InterPro" id="IPR027417">
    <property type="entry name" value="P-loop_NTPase"/>
</dbReference>
<feature type="domain" description="Helicase ATP-binding" evidence="7">
    <location>
        <begin position="34"/>
        <end position="206"/>
    </location>
</feature>
<dbReference type="CDD" id="cd17955">
    <property type="entry name" value="DEADc_DDX49"/>
    <property type="match status" value="1"/>
</dbReference>
<keyword evidence="3 10" id="KW-0347">Helicase</keyword>
<dbReference type="PROSITE" id="PS51195">
    <property type="entry name" value="Q_MOTIF"/>
    <property type="match status" value="1"/>
</dbReference>
<keyword evidence="2" id="KW-0378">Hydrolase</keyword>
<keyword evidence="1" id="KW-0547">Nucleotide-binding</keyword>
<dbReference type="GO" id="GO:0004386">
    <property type="term" value="F:helicase activity"/>
    <property type="evidence" value="ECO:0007669"/>
    <property type="project" value="UniProtKB-KW"/>
</dbReference>
<dbReference type="SMART" id="SM00487">
    <property type="entry name" value="DEXDc"/>
    <property type="match status" value="1"/>
</dbReference>
<evidence type="ECO:0000259" key="9">
    <source>
        <dbReference type="PROSITE" id="PS51195"/>
    </source>
</evidence>
<evidence type="ECO:0000259" key="8">
    <source>
        <dbReference type="PROSITE" id="PS51194"/>
    </source>
</evidence>
<dbReference type="InterPro" id="IPR011545">
    <property type="entry name" value="DEAD/DEAH_box_helicase_dom"/>
</dbReference>
<sequence length="461" mass="52395">MSSTFKSLGLTKWICKLCDEMGYTSPTTIQSSTIPSILSGNDVIGGAETGSGKTAAFALPIIQTLSKDPYGIYCLVLTPTHELAFQIADQFKVFGSQMGIRVAVIVGGLDMMEQALVLETKPHIVVATPGRLADHLRSTTTCSLKKIKYLVCDEADRLITGSSLIKPISEILDYLPKNRQNLFFTATICDELLELKNLSDKNRKDKELKIFTSTKQKIVKNENGDLTATEMVYQIPKTLSQQYVFLPRHIRDCYLVELLQQLKDSTSESRSIMIFTFSCEKCQLISKFLNNLSYNNTPLNSLMNQRERIASLRKFKSGKVKILVATDVASRGLDIPLIDIVINHNIPSSPINYIHRIGRTGRAERYGRAISLISQYDINKVQKIEEKIEKKMELFDIDEKDVLQLLGKVTKAKRAAKMELEENQKYKSRKRKKEEMKNKILKKYRTVNKKKKERKNHTKKN</sequence>
<organism evidence="10 11">
    <name type="scientific">Anaeramoeba flamelloides</name>
    <dbReference type="NCBI Taxonomy" id="1746091"/>
    <lineage>
        <taxon>Eukaryota</taxon>
        <taxon>Metamonada</taxon>
        <taxon>Anaeramoebidae</taxon>
        <taxon>Anaeramoeba</taxon>
    </lineage>
</organism>
<dbReference type="InterPro" id="IPR050079">
    <property type="entry name" value="DEAD_box_RNA_helicase"/>
</dbReference>
<feature type="domain" description="DEAD-box RNA helicase Q" evidence="9">
    <location>
        <begin position="3"/>
        <end position="31"/>
    </location>
</feature>
<dbReference type="CDD" id="cd18787">
    <property type="entry name" value="SF2_C_DEAD"/>
    <property type="match status" value="1"/>
</dbReference>
<reference evidence="10" key="1">
    <citation type="submission" date="2022-08" db="EMBL/GenBank/DDBJ databases">
        <title>Novel sulfate-reducing endosymbionts in the free-living metamonad Anaeramoeba.</title>
        <authorList>
            <person name="Jerlstrom-Hultqvist J."/>
            <person name="Cepicka I."/>
            <person name="Gallot-Lavallee L."/>
            <person name="Salas-Leiva D."/>
            <person name="Curtis B.A."/>
            <person name="Zahonova K."/>
            <person name="Pipaliya S."/>
            <person name="Dacks J."/>
            <person name="Roger A.J."/>
        </authorList>
    </citation>
    <scope>NUCLEOTIDE SEQUENCE</scope>
    <source>
        <strain evidence="10">Schooner1</strain>
    </source>
</reference>
<evidence type="ECO:0000256" key="3">
    <source>
        <dbReference type="ARBA" id="ARBA00022806"/>
    </source>
</evidence>
<evidence type="ECO:0000256" key="5">
    <source>
        <dbReference type="PROSITE-ProRule" id="PRU00552"/>
    </source>
</evidence>
<dbReference type="Pfam" id="PF00271">
    <property type="entry name" value="Helicase_C"/>
    <property type="match status" value="1"/>
</dbReference>
<dbReference type="SMART" id="SM00490">
    <property type="entry name" value="HELICc"/>
    <property type="match status" value="1"/>
</dbReference>
<dbReference type="PROSITE" id="PS51194">
    <property type="entry name" value="HELICASE_CTER"/>
    <property type="match status" value="1"/>
</dbReference>
<protein>
    <submittedName>
        <fullName evidence="10">Atp-dependent RNA helicase ddx49-related</fullName>
    </submittedName>
</protein>
<comment type="caution">
    <text evidence="10">The sequence shown here is derived from an EMBL/GenBank/DDBJ whole genome shotgun (WGS) entry which is preliminary data.</text>
</comment>
<feature type="short sequence motif" description="Q motif" evidence="5">
    <location>
        <begin position="3"/>
        <end position="31"/>
    </location>
</feature>
<dbReference type="Gene3D" id="3.40.50.300">
    <property type="entry name" value="P-loop containing nucleotide triphosphate hydrolases"/>
    <property type="match status" value="2"/>
</dbReference>
<evidence type="ECO:0000256" key="1">
    <source>
        <dbReference type="ARBA" id="ARBA00022741"/>
    </source>
</evidence>
<gene>
    <name evidence="10" type="ORF">M0813_10756</name>
</gene>
<proteinExistence type="predicted"/>
<feature type="domain" description="Helicase C-terminal" evidence="8">
    <location>
        <begin position="254"/>
        <end position="403"/>
    </location>
</feature>
<keyword evidence="4" id="KW-0067">ATP-binding</keyword>